<reference evidence="2" key="1">
    <citation type="journal article" date="2020" name="Stud. Mycol.">
        <title>101 Dothideomycetes genomes: a test case for predicting lifestyles and emergence of pathogens.</title>
        <authorList>
            <person name="Haridas S."/>
            <person name="Albert R."/>
            <person name="Binder M."/>
            <person name="Bloem J."/>
            <person name="Labutti K."/>
            <person name="Salamov A."/>
            <person name="Andreopoulos B."/>
            <person name="Baker S."/>
            <person name="Barry K."/>
            <person name="Bills G."/>
            <person name="Bluhm B."/>
            <person name="Cannon C."/>
            <person name="Castanera R."/>
            <person name="Culley D."/>
            <person name="Daum C."/>
            <person name="Ezra D."/>
            <person name="Gonzalez J."/>
            <person name="Henrissat B."/>
            <person name="Kuo A."/>
            <person name="Liang C."/>
            <person name="Lipzen A."/>
            <person name="Lutzoni F."/>
            <person name="Magnuson J."/>
            <person name="Mondo S."/>
            <person name="Nolan M."/>
            <person name="Ohm R."/>
            <person name="Pangilinan J."/>
            <person name="Park H.-J."/>
            <person name="Ramirez L."/>
            <person name="Alfaro M."/>
            <person name="Sun H."/>
            <person name="Tritt A."/>
            <person name="Yoshinaga Y."/>
            <person name="Zwiers L.-H."/>
            <person name="Turgeon B."/>
            <person name="Goodwin S."/>
            <person name="Spatafora J."/>
            <person name="Crous P."/>
            <person name="Grigoriev I."/>
        </authorList>
    </citation>
    <scope>NUCLEOTIDE SEQUENCE</scope>
    <source>
        <strain evidence="2">CBS 119687</strain>
    </source>
</reference>
<name>A0A6A6A042_9PLEO</name>
<organism evidence="2 3">
    <name type="scientific">Dothidotthia symphoricarpi CBS 119687</name>
    <dbReference type="NCBI Taxonomy" id="1392245"/>
    <lineage>
        <taxon>Eukaryota</taxon>
        <taxon>Fungi</taxon>
        <taxon>Dikarya</taxon>
        <taxon>Ascomycota</taxon>
        <taxon>Pezizomycotina</taxon>
        <taxon>Dothideomycetes</taxon>
        <taxon>Pleosporomycetidae</taxon>
        <taxon>Pleosporales</taxon>
        <taxon>Dothidotthiaceae</taxon>
        <taxon>Dothidotthia</taxon>
    </lineage>
</organism>
<dbReference type="GeneID" id="54402427"/>
<feature type="region of interest" description="Disordered" evidence="1">
    <location>
        <begin position="1"/>
        <end position="30"/>
    </location>
</feature>
<protein>
    <submittedName>
        <fullName evidence="2">Uncharacterized protein</fullName>
    </submittedName>
</protein>
<evidence type="ECO:0000256" key="1">
    <source>
        <dbReference type="SAM" id="MobiDB-lite"/>
    </source>
</evidence>
<accession>A0A6A6A042</accession>
<evidence type="ECO:0000313" key="2">
    <source>
        <dbReference type="EMBL" id="KAF2124625.1"/>
    </source>
</evidence>
<feature type="compositionally biased region" description="Polar residues" evidence="1">
    <location>
        <begin position="1"/>
        <end position="25"/>
    </location>
</feature>
<evidence type="ECO:0000313" key="3">
    <source>
        <dbReference type="Proteomes" id="UP000799771"/>
    </source>
</evidence>
<dbReference type="RefSeq" id="XP_033519018.1">
    <property type="nucleotide sequence ID" value="XM_033661995.1"/>
</dbReference>
<gene>
    <name evidence="2" type="ORF">P153DRAFT_123306</name>
</gene>
<keyword evidence="3" id="KW-1185">Reference proteome</keyword>
<dbReference type="Proteomes" id="UP000799771">
    <property type="component" value="Unassembled WGS sequence"/>
</dbReference>
<proteinExistence type="predicted"/>
<sequence>MRLHNQPLQTSRAGNTLTPPTSHNPYANPPCRCRTVVRSRRILVRVSSHYRQPTSPPQPIRKHKPLLPHLLPGVQIIHIPTSKPYPLFNTHVFILNHACIAYPIPSFPELHSTTPVHPREPPNRY</sequence>
<dbReference type="EMBL" id="ML977518">
    <property type="protein sequence ID" value="KAF2124625.1"/>
    <property type="molecule type" value="Genomic_DNA"/>
</dbReference>
<dbReference type="AlphaFoldDB" id="A0A6A6A042"/>